<dbReference type="AlphaFoldDB" id="A0A0F9LEE0"/>
<evidence type="ECO:0000256" key="1">
    <source>
        <dbReference type="SAM" id="Phobius"/>
    </source>
</evidence>
<keyword evidence="1" id="KW-0472">Membrane</keyword>
<keyword evidence="1" id="KW-1133">Transmembrane helix</keyword>
<feature type="transmembrane region" description="Helical" evidence="1">
    <location>
        <begin position="6"/>
        <end position="29"/>
    </location>
</feature>
<accession>A0A0F9LEE0</accession>
<keyword evidence="1" id="KW-0812">Transmembrane</keyword>
<name>A0A0F9LEE0_9ZZZZ</name>
<evidence type="ECO:0000313" key="2">
    <source>
        <dbReference type="EMBL" id="KKM85616.1"/>
    </source>
</evidence>
<gene>
    <name evidence="2" type="ORF">LCGC14_1287240</name>
</gene>
<protein>
    <submittedName>
        <fullName evidence="2">Uncharacterized protein</fullName>
    </submittedName>
</protein>
<feature type="transmembrane region" description="Helical" evidence="1">
    <location>
        <begin position="64"/>
        <end position="85"/>
    </location>
</feature>
<proteinExistence type="predicted"/>
<sequence>MEAQDLLGVFAQGAALLFTLTLGIILVIGMRKDGRLTGDEAAKIAIIGGFIYMTVMNGTRDTEWMVFGQGTYLLVLGAVLGLAGIDIAKVKNLLNNGKEKKDS</sequence>
<organism evidence="2">
    <name type="scientific">marine sediment metagenome</name>
    <dbReference type="NCBI Taxonomy" id="412755"/>
    <lineage>
        <taxon>unclassified sequences</taxon>
        <taxon>metagenomes</taxon>
        <taxon>ecological metagenomes</taxon>
    </lineage>
</organism>
<comment type="caution">
    <text evidence="2">The sequence shown here is derived from an EMBL/GenBank/DDBJ whole genome shotgun (WGS) entry which is preliminary data.</text>
</comment>
<dbReference type="EMBL" id="LAZR01007382">
    <property type="protein sequence ID" value="KKM85616.1"/>
    <property type="molecule type" value="Genomic_DNA"/>
</dbReference>
<reference evidence="2" key="1">
    <citation type="journal article" date="2015" name="Nature">
        <title>Complex archaea that bridge the gap between prokaryotes and eukaryotes.</title>
        <authorList>
            <person name="Spang A."/>
            <person name="Saw J.H."/>
            <person name="Jorgensen S.L."/>
            <person name="Zaremba-Niedzwiedzka K."/>
            <person name="Martijn J."/>
            <person name="Lind A.E."/>
            <person name="van Eijk R."/>
            <person name="Schleper C."/>
            <person name="Guy L."/>
            <person name="Ettema T.J."/>
        </authorList>
    </citation>
    <scope>NUCLEOTIDE SEQUENCE</scope>
</reference>